<dbReference type="Proteomes" id="UP000239757">
    <property type="component" value="Unassembled WGS sequence"/>
</dbReference>
<name>A0A2P5XX95_GOSBA</name>
<protein>
    <submittedName>
        <fullName evidence="1">Uncharacterized protein</fullName>
    </submittedName>
</protein>
<dbReference type="AlphaFoldDB" id="A0A2P5XX95"/>
<dbReference type="PANTHER" id="PTHR40375">
    <property type="entry name" value="SPORULATION-SPECIFIC PROTEIN 22"/>
    <property type="match status" value="1"/>
</dbReference>
<sequence length="175" mass="19627">MQNLTSLSVGNIEGDIHFIYMLNAYDMHGRLNNLESQHHAVKNFAGTKTCSPQYLLQLGLNASQGPRFNAEVATFALSECHSGFLSSPFPNYQDVALIVRRLIVIASIHKDNTDDGALLSMYKQAYRIMVGLKEGEYPTEEGKWLAVTARNLAAIPIRMRQINILNNSNQNFVKR</sequence>
<accession>A0A2P5XX95</accession>
<organism evidence="1 2">
    <name type="scientific">Gossypium barbadense</name>
    <name type="common">Sea Island cotton</name>
    <name type="synonym">Hibiscus barbadensis</name>
    <dbReference type="NCBI Taxonomy" id="3634"/>
    <lineage>
        <taxon>Eukaryota</taxon>
        <taxon>Viridiplantae</taxon>
        <taxon>Streptophyta</taxon>
        <taxon>Embryophyta</taxon>
        <taxon>Tracheophyta</taxon>
        <taxon>Spermatophyta</taxon>
        <taxon>Magnoliopsida</taxon>
        <taxon>eudicotyledons</taxon>
        <taxon>Gunneridae</taxon>
        <taxon>Pentapetalae</taxon>
        <taxon>rosids</taxon>
        <taxon>malvids</taxon>
        <taxon>Malvales</taxon>
        <taxon>Malvaceae</taxon>
        <taxon>Malvoideae</taxon>
        <taxon>Gossypium</taxon>
    </lineage>
</organism>
<evidence type="ECO:0000313" key="1">
    <source>
        <dbReference type="EMBL" id="PPS07975.1"/>
    </source>
</evidence>
<evidence type="ECO:0000313" key="2">
    <source>
        <dbReference type="Proteomes" id="UP000239757"/>
    </source>
</evidence>
<reference evidence="1 2" key="1">
    <citation type="submission" date="2015-01" db="EMBL/GenBank/DDBJ databases">
        <title>Genome of allotetraploid Gossypium barbadense reveals genomic plasticity and fiber elongation in cotton evolution.</title>
        <authorList>
            <person name="Chen X."/>
            <person name="Liu X."/>
            <person name="Zhao B."/>
            <person name="Zheng H."/>
            <person name="Hu Y."/>
            <person name="Lu G."/>
            <person name="Yang C."/>
            <person name="Chen J."/>
            <person name="Shan C."/>
            <person name="Zhang L."/>
            <person name="Zhou Y."/>
            <person name="Wang L."/>
            <person name="Guo W."/>
            <person name="Bai Y."/>
            <person name="Ruan J."/>
            <person name="Shangguan X."/>
            <person name="Mao Y."/>
            <person name="Jiang J."/>
            <person name="Zhu Y."/>
            <person name="Lei J."/>
            <person name="Kang H."/>
            <person name="Chen S."/>
            <person name="He X."/>
            <person name="Wang R."/>
            <person name="Wang Y."/>
            <person name="Chen J."/>
            <person name="Wang L."/>
            <person name="Yu S."/>
            <person name="Wang B."/>
            <person name="Wei J."/>
            <person name="Song S."/>
            <person name="Lu X."/>
            <person name="Gao Z."/>
            <person name="Gu W."/>
            <person name="Deng X."/>
            <person name="Ma D."/>
            <person name="Wang S."/>
            <person name="Liang W."/>
            <person name="Fang L."/>
            <person name="Cai C."/>
            <person name="Zhu X."/>
            <person name="Zhou B."/>
            <person name="Zhang Y."/>
            <person name="Chen Z."/>
            <person name="Xu S."/>
            <person name="Zhu R."/>
            <person name="Wang S."/>
            <person name="Zhang T."/>
            <person name="Zhao G."/>
        </authorList>
    </citation>
    <scope>NUCLEOTIDE SEQUENCE [LARGE SCALE GENOMIC DNA]</scope>
    <source>
        <strain evidence="2">cv. Xinhai21</strain>
        <tissue evidence="1">Leaf</tissue>
    </source>
</reference>
<gene>
    <name evidence="1" type="ORF">GOBAR_AA12674</name>
</gene>
<proteinExistence type="predicted"/>
<dbReference type="OrthoDB" id="65716at2759"/>
<dbReference type="InterPro" id="IPR039057">
    <property type="entry name" value="Spo22/ZIP4"/>
</dbReference>
<dbReference type="EMBL" id="KZ664081">
    <property type="protein sequence ID" value="PPS07975.1"/>
    <property type="molecule type" value="Genomic_DNA"/>
</dbReference>
<dbReference type="GO" id="GO:0090173">
    <property type="term" value="P:regulation of synaptonemal complex assembly"/>
    <property type="evidence" value="ECO:0007669"/>
    <property type="project" value="InterPro"/>
</dbReference>
<dbReference type="PANTHER" id="PTHR40375:SF2">
    <property type="entry name" value="SPORULATION-SPECIFIC PROTEIN 22"/>
    <property type="match status" value="1"/>
</dbReference>